<evidence type="ECO:0000313" key="1">
    <source>
        <dbReference type="EMBL" id="CAB1455015.1"/>
    </source>
</evidence>
<proteinExistence type="predicted"/>
<name>A0A9N7VSR4_PLEPL</name>
<gene>
    <name evidence="1" type="ORF">PLEPLA_LOCUS42785</name>
</gene>
<reference evidence="1" key="1">
    <citation type="submission" date="2020-03" db="EMBL/GenBank/DDBJ databases">
        <authorList>
            <person name="Weist P."/>
        </authorList>
    </citation>
    <scope>NUCLEOTIDE SEQUENCE</scope>
</reference>
<sequence>MQRVSLLLNRFSSSPSPTPKQEHLFLVLLLFLSIIITIIRPPAPSVRPVHLWPLHLELMNGRFRVSRGRPSSLPARCVRPCRSHDTAESPRVPDRVFTLQFVFRVRSGRNEQTGSNVSLSAQLVFMDLEKQRRPPAKWKTYRSQSACFGACGKKPEYREKSPRGRTCKVHVALRRQRGPLHHRAAHI</sequence>
<organism evidence="1 2">
    <name type="scientific">Pleuronectes platessa</name>
    <name type="common">European plaice</name>
    <dbReference type="NCBI Taxonomy" id="8262"/>
    <lineage>
        <taxon>Eukaryota</taxon>
        <taxon>Metazoa</taxon>
        <taxon>Chordata</taxon>
        <taxon>Craniata</taxon>
        <taxon>Vertebrata</taxon>
        <taxon>Euteleostomi</taxon>
        <taxon>Actinopterygii</taxon>
        <taxon>Neopterygii</taxon>
        <taxon>Teleostei</taxon>
        <taxon>Neoteleostei</taxon>
        <taxon>Acanthomorphata</taxon>
        <taxon>Carangaria</taxon>
        <taxon>Pleuronectiformes</taxon>
        <taxon>Pleuronectoidei</taxon>
        <taxon>Pleuronectidae</taxon>
        <taxon>Pleuronectes</taxon>
    </lineage>
</organism>
<dbReference type="EMBL" id="CADEAL010004236">
    <property type="protein sequence ID" value="CAB1455015.1"/>
    <property type="molecule type" value="Genomic_DNA"/>
</dbReference>
<keyword evidence="2" id="KW-1185">Reference proteome</keyword>
<dbReference type="AlphaFoldDB" id="A0A9N7VSR4"/>
<accession>A0A9N7VSR4</accession>
<comment type="caution">
    <text evidence="1">The sequence shown here is derived from an EMBL/GenBank/DDBJ whole genome shotgun (WGS) entry which is preliminary data.</text>
</comment>
<evidence type="ECO:0000313" key="2">
    <source>
        <dbReference type="Proteomes" id="UP001153269"/>
    </source>
</evidence>
<protein>
    <submittedName>
        <fullName evidence="1">Uncharacterized protein</fullName>
    </submittedName>
</protein>
<dbReference type="Proteomes" id="UP001153269">
    <property type="component" value="Unassembled WGS sequence"/>
</dbReference>